<feature type="transmembrane region" description="Helical" evidence="1">
    <location>
        <begin position="6"/>
        <end position="28"/>
    </location>
</feature>
<keyword evidence="3" id="KW-1185">Reference proteome</keyword>
<evidence type="ECO:0000256" key="1">
    <source>
        <dbReference type="SAM" id="Phobius"/>
    </source>
</evidence>
<dbReference type="OrthoDB" id="10388278at2759"/>
<protein>
    <submittedName>
        <fullName evidence="2">Uncharacterized protein</fullName>
    </submittedName>
</protein>
<proteinExistence type="predicted"/>
<evidence type="ECO:0000313" key="2">
    <source>
        <dbReference type="EMBL" id="KAH0541564.1"/>
    </source>
</evidence>
<accession>A0A9P8I681</accession>
<dbReference type="Proteomes" id="UP000698800">
    <property type="component" value="Unassembled WGS sequence"/>
</dbReference>
<keyword evidence="1" id="KW-0472">Membrane</keyword>
<reference evidence="2" key="1">
    <citation type="submission" date="2021-03" db="EMBL/GenBank/DDBJ databases">
        <title>Comparative genomics and phylogenomic investigation of the class Geoglossomycetes provide insights into ecological specialization and systematics.</title>
        <authorList>
            <person name="Melie T."/>
            <person name="Pirro S."/>
            <person name="Miller A.N."/>
            <person name="Quandt A."/>
        </authorList>
    </citation>
    <scope>NUCLEOTIDE SEQUENCE</scope>
    <source>
        <strain evidence="2">GBOQ0MN5Z8</strain>
    </source>
</reference>
<keyword evidence="1" id="KW-1133">Transmembrane helix</keyword>
<keyword evidence="1" id="KW-0812">Transmembrane</keyword>
<gene>
    <name evidence="2" type="ORF">FGG08_003976</name>
</gene>
<evidence type="ECO:0000313" key="3">
    <source>
        <dbReference type="Proteomes" id="UP000698800"/>
    </source>
</evidence>
<sequence>MAELHIDGWFIISLTLAVLIAAAVTAYYNGAFDKLYVQMCEKYFKAKAKTEMLGLQAKGQKEGVDFVKAGELDGSKQAARMQERMKDLDSGLNGAAGKEGVVGKGLDGVSGITGKVGLL</sequence>
<name>A0A9P8I681_9PEZI</name>
<comment type="caution">
    <text evidence="2">The sequence shown here is derived from an EMBL/GenBank/DDBJ whole genome shotgun (WGS) entry which is preliminary data.</text>
</comment>
<dbReference type="EMBL" id="JAGHQL010000075">
    <property type="protein sequence ID" value="KAH0541564.1"/>
    <property type="molecule type" value="Genomic_DNA"/>
</dbReference>
<dbReference type="AlphaFoldDB" id="A0A9P8I681"/>
<organism evidence="2 3">
    <name type="scientific">Glutinoglossum americanum</name>
    <dbReference type="NCBI Taxonomy" id="1670608"/>
    <lineage>
        <taxon>Eukaryota</taxon>
        <taxon>Fungi</taxon>
        <taxon>Dikarya</taxon>
        <taxon>Ascomycota</taxon>
        <taxon>Pezizomycotina</taxon>
        <taxon>Geoglossomycetes</taxon>
        <taxon>Geoglossales</taxon>
        <taxon>Geoglossaceae</taxon>
        <taxon>Glutinoglossum</taxon>
    </lineage>
</organism>